<dbReference type="InterPro" id="IPR018060">
    <property type="entry name" value="HTH_AraC"/>
</dbReference>
<keyword evidence="13" id="KW-1185">Reference proteome</keyword>
<dbReference type="InterPro" id="IPR036890">
    <property type="entry name" value="HATPase_C_sf"/>
</dbReference>
<dbReference type="Pfam" id="PF07494">
    <property type="entry name" value="Reg_prop"/>
    <property type="match status" value="3"/>
</dbReference>
<dbReference type="SMART" id="SM00448">
    <property type="entry name" value="REC"/>
    <property type="match status" value="1"/>
</dbReference>
<keyword evidence="3 7" id="KW-0597">Phosphoprotein</keyword>
<evidence type="ECO:0000313" key="13">
    <source>
        <dbReference type="Proteomes" id="UP000198521"/>
    </source>
</evidence>
<sequence length="1292" mass="148430">MKCIYKLIALNVCFLLSCFNISGQEDVTYNVKSYNVFNGLSNNWVSDIFQDEDGFMWFATQYGLNRFDGQSYKKYTYTSKKNKGLTANWVRSILQLSDGKIYTGTLGGGIDILDPHSGVFENLEKLEGKKDILMVNNLIKYGKDNLWISSTSGAYKYIPKRQTLKRIYNKRSSNISVLNDGSSLIASKEGLFEVTDTITKKLELFSGRSISNILTLSNNKTLVYIANELYSIEKKNDQWIEERINFDSSYISNPSDKSFLFQDNRDWVWLAAGKNIWKFSPDFETQIVLDAQDLLGYDFSKRLRLLCIFQDRDDNFWIGTNAGAFQLIENKPFKHPILGAIGNVREIVECQGKMWFTLPDGLYTWDKAKGTGLKKVVDHKMTSLVCASNGSVYGLFKNESIGILKINAKTDNIVEQFFESKSMPDNPWRIIEDANKRLWIIQWDHIMVYDITDGSNFRFKVTNNNIAIVDMLLDKDDTIWLATISGGLLKFSDASNITKSSDHNFKRFLHNENDLNSISSNLVMSLHQTNDGVLWIGTDGGLNRMDIEEEKFTRYMRDDQMPDDKILNITSDKKGVLWLSTISHGVTSFDPATNEFNTYTVEDGLHDNSMLLSSIYQDDDGYVWMGSERGMNYFHPEDVEVTSDYRPNLVWSSYTKHRKDTVITRHFPNKLNDVIKVGPEDQNVSFQFLALTFKEPKNVRYQFWLDGFHNDWLPLQEKGLITLSYLPKGKYKLYVRASSSENKWEVVHEPISILVLPPWYKTNLAYILYGLSLLLLIFSFYKIQLRRKIAETEKEHVSSLAEVKTRWFNQIAHEFRTPLTVILGAVDQIRTRSIKEGLTKEDRHLHQIQNQANHLSNQVHQILEIAQMQEDQLEVDEQAGDFISFQKYLLYSFKSLAEEKEISLTFSSNQEELLIYYDDDKWRKITTNLVSNAIKYNKIGGEVSLQIKCIEDEESSMINVIVKDSGIGISSDFIKILYDPFTRSQTENQNGVGLGLTLTKELVELMKGIIKVESKEGLGTVFTISVPVINAPEVKNPEDSIISEESSLPIILVAEDHKEVQEYIQFCLASSYKVILASNGQEAWDLCQKHLPDLVISDIMMPKWDGIKLGTMIREDIATNHIPLIFLTAKANQNSQIEGLKIGADAYLAKPFDREELLIRVNHLIETRKTLRKKYNQEDVGNVSENQVIDNFIQSVINSIKNHMDNDEFSVPLLAEELHMSRVHLFRKIKNLTGMSPTKFIRKVRLQHARDLLRNNEYTIAEIAYQTGFKDPAYFSRVYVEEFGKPPSESRK</sequence>
<keyword evidence="12" id="KW-0808">Transferase</keyword>
<dbReference type="PROSITE" id="PS51257">
    <property type="entry name" value="PROKAR_LIPOPROTEIN"/>
    <property type="match status" value="1"/>
</dbReference>
<dbReference type="InterPro" id="IPR004358">
    <property type="entry name" value="Sig_transdc_His_kin-like_C"/>
</dbReference>
<proteinExistence type="predicted"/>
<organism evidence="12 13">
    <name type="scientific">Aquimarina amphilecti</name>
    <dbReference type="NCBI Taxonomy" id="1038014"/>
    <lineage>
        <taxon>Bacteria</taxon>
        <taxon>Pseudomonadati</taxon>
        <taxon>Bacteroidota</taxon>
        <taxon>Flavobacteriia</taxon>
        <taxon>Flavobacteriales</taxon>
        <taxon>Flavobacteriaceae</taxon>
        <taxon>Aquimarina</taxon>
    </lineage>
</organism>
<dbReference type="InterPro" id="IPR011110">
    <property type="entry name" value="Reg_prop"/>
</dbReference>
<dbReference type="RefSeq" id="WP_091406589.1">
    <property type="nucleotide sequence ID" value="NZ_FOAB01000002.1"/>
</dbReference>
<keyword evidence="4" id="KW-0805">Transcription regulation</keyword>
<evidence type="ECO:0000256" key="8">
    <source>
        <dbReference type="SAM" id="SignalP"/>
    </source>
</evidence>
<accession>A0A1H7K2S4</accession>
<evidence type="ECO:0000256" key="1">
    <source>
        <dbReference type="ARBA" id="ARBA00000085"/>
    </source>
</evidence>
<dbReference type="InterPro" id="IPR003594">
    <property type="entry name" value="HATPase_dom"/>
</dbReference>
<dbReference type="Pfam" id="PF00072">
    <property type="entry name" value="Response_reg"/>
    <property type="match status" value="1"/>
</dbReference>
<dbReference type="InterPro" id="IPR001789">
    <property type="entry name" value="Sig_transdc_resp-reg_receiver"/>
</dbReference>
<dbReference type="SUPFAM" id="SSF55874">
    <property type="entry name" value="ATPase domain of HSP90 chaperone/DNA topoisomerase II/histidine kinase"/>
    <property type="match status" value="1"/>
</dbReference>
<evidence type="ECO:0000256" key="2">
    <source>
        <dbReference type="ARBA" id="ARBA00012438"/>
    </source>
</evidence>
<dbReference type="PROSITE" id="PS50110">
    <property type="entry name" value="RESPONSE_REGULATORY"/>
    <property type="match status" value="1"/>
</dbReference>
<dbReference type="PROSITE" id="PS01124">
    <property type="entry name" value="HTH_ARAC_FAMILY_2"/>
    <property type="match status" value="1"/>
</dbReference>
<dbReference type="Pfam" id="PF07495">
    <property type="entry name" value="Y_Y_Y"/>
    <property type="match status" value="1"/>
</dbReference>
<evidence type="ECO:0000313" key="12">
    <source>
        <dbReference type="EMBL" id="SEK81221.1"/>
    </source>
</evidence>
<dbReference type="CDD" id="cd00082">
    <property type="entry name" value="HisKA"/>
    <property type="match status" value="1"/>
</dbReference>
<dbReference type="OrthoDB" id="358279at2"/>
<dbReference type="Pfam" id="PF02518">
    <property type="entry name" value="HATPase_c"/>
    <property type="match status" value="1"/>
</dbReference>
<dbReference type="Proteomes" id="UP000198521">
    <property type="component" value="Unassembled WGS sequence"/>
</dbReference>
<protein>
    <recommendedName>
        <fullName evidence="2">histidine kinase</fullName>
        <ecNumber evidence="2">2.7.13.3</ecNumber>
    </recommendedName>
</protein>
<feature type="domain" description="Response regulatory" evidence="11">
    <location>
        <begin position="1050"/>
        <end position="1165"/>
    </location>
</feature>
<feature type="domain" description="HTH araC/xylS-type" evidence="9">
    <location>
        <begin position="1194"/>
        <end position="1292"/>
    </location>
</feature>
<gene>
    <name evidence="12" type="ORF">SAMN04487910_1188</name>
</gene>
<reference evidence="12 13" key="1">
    <citation type="submission" date="2016-10" db="EMBL/GenBank/DDBJ databases">
        <authorList>
            <person name="de Groot N.N."/>
        </authorList>
    </citation>
    <scope>NUCLEOTIDE SEQUENCE [LARGE SCALE GENOMIC DNA]</scope>
    <source>
        <strain evidence="12 13">DSM 25232</strain>
    </source>
</reference>
<dbReference type="InterPro" id="IPR009057">
    <property type="entry name" value="Homeodomain-like_sf"/>
</dbReference>
<dbReference type="InterPro" id="IPR018062">
    <property type="entry name" value="HTH_AraC-typ_CS"/>
</dbReference>
<dbReference type="Gene3D" id="3.40.50.2300">
    <property type="match status" value="1"/>
</dbReference>
<dbReference type="EC" id="2.7.13.3" evidence="2"/>
<dbReference type="InterPro" id="IPR036097">
    <property type="entry name" value="HisK_dim/P_sf"/>
</dbReference>
<dbReference type="Gene3D" id="2.60.40.10">
    <property type="entry name" value="Immunoglobulins"/>
    <property type="match status" value="1"/>
</dbReference>
<dbReference type="InterPro" id="IPR013783">
    <property type="entry name" value="Ig-like_fold"/>
</dbReference>
<dbReference type="Pfam" id="PF00512">
    <property type="entry name" value="HisKA"/>
    <property type="match status" value="1"/>
</dbReference>
<dbReference type="InterPro" id="IPR015943">
    <property type="entry name" value="WD40/YVTN_repeat-like_dom_sf"/>
</dbReference>
<dbReference type="GO" id="GO:0000155">
    <property type="term" value="F:phosphorelay sensor kinase activity"/>
    <property type="evidence" value="ECO:0007669"/>
    <property type="project" value="InterPro"/>
</dbReference>
<evidence type="ECO:0000259" key="9">
    <source>
        <dbReference type="PROSITE" id="PS01124"/>
    </source>
</evidence>
<dbReference type="EMBL" id="FOAB01000002">
    <property type="protein sequence ID" value="SEK81221.1"/>
    <property type="molecule type" value="Genomic_DNA"/>
</dbReference>
<dbReference type="PROSITE" id="PS50109">
    <property type="entry name" value="HIS_KIN"/>
    <property type="match status" value="1"/>
</dbReference>
<dbReference type="SUPFAM" id="SSF63829">
    <property type="entry name" value="Calcium-dependent phosphotriesterase"/>
    <property type="match status" value="2"/>
</dbReference>
<dbReference type="Pfam" id="PF12833">
    <property type="entry name" value="HTH_18"/>
    <property type="match status" value="1"/>
</dbReference>
<keyword evidence="6" id="KW-0804">Transcription</keyword>
<evidence type="ECO:0000256" key="6">
    <source>
        <dbReference type="ARBA" id="ARBA00023163"/>
    </source>
</evidence>
<feature type="modified residue" description="4-aspartylphosphate" evidence="7">
    <location>
        <position position="1098"/>
    </location>
</feature>
<keyword evidence="12" id="KW-0418">Kinase</keyword>
<name>A0A1H7K2S4_AQUAM</name>
<evidence type="ECO:0000256" key="3">
    <source>
        <dbReference type="ARBA" id="ARBA00022553"/>
    </source>
</evidence>
<dbReference type="Gene3D" id="1.10.287.130">
    <property type="match status" value="1"/>
</dbReference>
<dbReference type="InterPro" id="IPR003661">
    <property type="entry name" value="HisK_dim/P_dom"/>
</dbReference>
<dbReference type="GO" id="GO:0003700">
    <property type="term" value="F:DNA-binding transcription factor activity"/>
    <property type="evidence" value="ECO:0007669"/>
    <property type="project" value="InterPro"/>
</dbReference>
<evidence type="ECO:0000256" key="4">
    <source>
        <dbReference type="ARBA" id="ARBA00023015"/>
    </source>
</evidence>
<dbReference type="CDD" id="cd17574">
    <property type="entry name" value="REC_OmpR"/>
    <property type="match status" value="1"/>
</dbReference>
<dbReference type="InterPro" id="IPR011123">
    <property type="entry name" value="Y_Y_Y"/>
</dbReference>
<dbReference type="InterPro" id="IPR005467">
    <property type="entry name" value="His_kinase_dom"/>
</dbReference>
<dbReference type="SMART" id="SM00388">
    <property type="entry name" value="HisKA"/>
    <property type="match status" value="1"/>
</dbReference>
<dbReference type="SUPFAM" id="SSF52172">
    <property type="entry name" value="CheY-like"/>
    <property type="match status" value="1"/>
</dbReference>
<feature type="chain" id="PRO_5011703080" description="histidine kinase" evidence="8">
    <location>
        <begin position="25"/>
        <end position="1292"/>
    </location>
</feature>
<dbReference type="PANTHER" id="PTHR43547">
    <property type="entry name" value="TWO-COMPONENT HISTIDINE KINASE"/>
    <property type="match status" value="1"/>
</dbReference>
<dbReference type="SUPFAM" id="SSF46689">
    <property type="entry name" value="Homeodomain-like"/>
    <property type="match status" value="1"/>
</dbReference>
<dbReference type="Gene3D" id="2.130.10.10">
    <property type="entry name" value="YVTN repeat-like/Quinoprotein amine dehydrogenase"/>
    <property type="match status" value="2"/>
</dbReference>
<dbReference type="GO" id="GO:0043565">
    <property type="term" value="F:sequence-specific DNA binding"/>
    <property type="evidence" value="ECO:0007669"/>
    <property type="project" value="InterPro"/>
</dbReference>
<comment type="catalytic activity">
    <reaction evidence="1">
        <text>ATP + protein L-histidine = ADP + protein N-phospho-L-histidine.</text>
        <dbReference type="EC" id="2.7.13.3"/>
    </reaction>
</comment>
<dbReference type="InterPro" id="IPR011006">
    <property type="entry name" value="CheY-like_superfamily"/>
</dbReference>
<dbReference type="STRING" id="1038014.SAMN04487910_1188"/>
<dbReference type="SMART" id="SM00342">
    <property type="entry name" value="HTH_ARAC"/>
    <property type="match status" value="1"/>
</dbReference>
<dbReference type="SUPFAM" id="SSF47384">
    <property type="entry name" value="Homodimeric domain of signal transducing histidine kinase"/>
    <property type="match status" value="1"/>
</dbReference>
<dbReference type="SMART" id="SM00387">
    <property type="entry name" value="HATPase_c"/>
    <property type="match status" value="1"/>
</dbReference>
<evidence type="ECO:0000259" key="11">
    <source>
        <dbReference type="PROSITE" id="PS50110"/>
    </source>
</evidence>
<keyword evidence="5" id="KW-0238">DNA-binding</keyword>
<evidence type="ECO:0000256" key="5">
    <source>
        <dbReference type="ARBA" id="ARBA00023125"/>
    </source>
</evidence>
<dbReference type="Gene3D" id="1.10.10.60">
    <property type="entry name" value="Homeodomain-like"/>
    <property type="match status" value="2"/>
</dbReference>
<dbReference type="PANTHER" id="PTHR43547:SF2">
    <property type="entry name" value="HYBRID SIGNAL TRANSDUCTION HISTIDINE KINASE C"/>
    <property type="match status" value="1"/>
</dbReference>
<dbReference type="PRINTS" id="PR00344">
    <property type="entry name" value="BCTRLSENSOR"/>
</dbReference>
<evidence type="ECO:0000259" key="10">
    <source>
        <dbReference type="PROSITE" id="PS50109"/>
    </source>
</evidence>
<feature type="domain" description="Histidine kinase" evidence="10">
    <location>
        <begin position="810"/>
        <end position="1030"/>
    </location>
</feature>
<dbReference type="Gene3D" id="3.30.565.10">
    <property type="entry name" value="Histidine kinase-like ATPase, C-terminal domain"/>
    <property type="match status" value="1"/>
</dbReference>
<dbReference type="PROSITE" id="PS00041">
    <property type="entry name" value="HTH_ARAC_FAMILY_1"/>
    <property type="match status" value="1"/>
</dbReference>
<keyword evidence="8" id="KW-0732">Signal</keyword>
<evidence type="ECO:0000256" key="7">
    <source>
        <dbReference type="PROSITE-ProRule" id="PRU00169"/>
    </source>
</evidence>
<feature type="signal peptide" evidence="8">
    <location>
        <begin position="1"/>
        <end position="24"/>
    </location>
</feature>